<organism evidence="1">
    <name type="scientific">Anguilla anguilla</name>
    <name type="common">European freshwater eel</name>
    <name type="synonym">Muraena anguilla</name>
    <dbReference type="NCBI Taxonomy" id="7936"/>
    <lineage>
        <taxon>Eukaryota</taxon>
        <taxon>Metazoa</taxon>
        <taxon>Chordata</taxon>
        <taxon>Craniata</taxon>
        <taxon>Vertebrata</taxon>
        <taxon>Euteleostomi</taxon>
        <taxon>Actinopterygii</taxon>
        <taxon>Neopterygii</taxon>
        <taxon>Teleostei</taxon>
        <taxon>Anguilliformes</taxon>
        <taxon>Anguillidae</taxon>
        <taxon>Anguilla</taxon>
    </lineage>
</organism>
<dbReference type="EMBL" id="GBXM01066548">
    <property type="protein sequence ID" value="JAH42029.1"/>
    <property type="molecule type" value="Transcribed_RNA"/>
</dbReference>
<reference evidence="1" key="1">
    <citation type="submission" date="2014-11" db="EMBL/GenBank/DDBJ databases">
        <authorList>
            <person name="Amaro Gonzalez C."/>
        </authorList>
    </citation>
    <scope>NUCLEOTIDE SEQUENCE</scope>
</reference>
<accession>A0A0E9SKW4</accession>
<protein>
    <submittedName>
        <fullName evidence="1">Uncharacterized protein</fullName>
    </submittedName>
</protein>
<dbReference type="AlphaFoldDB" id="A0A0E9SKW4"/>
<name>A0A0E9SKW4_ANGAN</name>
<proteinExistence type="predicted"/>
<reference evidence="1" key="2">
    <citation type="journal article" date="2015" name="Fish Shellfish Immunol.">
        <title>Early steps in the European eel (Anguilla anguilla)-Vibrio vulnificus interaction in the gills: Role of the RtxA13 toxin.</title>
        <authorList>
            <person name="Callol A."/>
            <person name="Pajuelo D."/>
            <person name="Ebbesson L."/>
            <person name="Teles M."/>
            <person name="MacKenzie S."/>
            <person name="Amaro C."/>
        </authorList>
    </citation>
    <scope>NUCLEOTIDE SEQUENCE</scope>
</reference>
<evidence type="ECO:0000313" key="1">
    <source>
        <dbReference type="EMBL" id="JAH42029.1"/>
    </source>
</evidence>
<sequence>MGVPLILGSVHPVIKMTKKDLFIESWLNPSSLISLCL</sequence>